<organism evidence="2 3">
    <name type="scientific">Eimeria mitis</name>
    <dbReference type="NCBI Taxonomy" id="44415"/>
    <lineage>
        <taxon>Eukaryota</taxon>
        <taxon>Sar</taxon>
        <taxon>Alveolata</taxon>
        <taxon>Apicomplexa</taxon>
        <taxon>Conoidasida</taxon>
        <taxon>Coccidia</taxon>
        <taxon>Eucoccidiorida</taxon>
        <taxon>Eimeriorina</taxon>
        <taxon>Eimeriidae</taxon>
        <taxon>Eimeria</taxon>
    </lineage>
</organism>
<proteinExistence type="predicted"/>
<dbReference type="GeneID" id="60403638"/>
<dbReference type="OrthoDB" id="348936at2759"/>
<gene>
    <name evidence="2" type="ORF">EMH_0000280</name>
</gene>
<reference evidence="2" key="2">
    <citation type="submission" date="2013-10" db="EMBL/GenBank/DDBJ databases">
        <authorList>
            <person name="Aslett M."/>
        </authorList>
    </citation>
    <scope>NUCLEOTIDE SEQUENCE [LARGE SCALE GENOMIC DNA]</scope>
    <source>
        <strain evidence="2">Houghton</strain>
    </source>
</reference>
<dbReference type="AlphaFoldDB" id="U6KK09"/>
<accession>U6KK09</accession>
<protein>
    <submittedName>
        <fullName evidence="2">Uncharacterized protein</fullName>
    </submittedName>
</protein>
<dbReference type="Proteomes" id="UP000030744">
    <property type="component" value="Unassembled WGS sequence"/>
</dbReference>
<feature type="region of interest" description="Disordered" evidence="1">
    <location>
        <begin position="1"/>
        <end position="27"/>
    </location>
</feature>
<dbReference type="VEuPathDB" id="ToxoDB:EMH_0000280"/>
<evidence type="ECO:0000256" key="1">
    <source>
        <dbReference type="SAM" id="MobiDB-lite"/>
    </source>
</evidence>
<reference evidence="2" key="1">
    <citation type="submission" date="2013-10" db="EMBL/GenBank/DDBJ databases">
        <title>Genomic analysis of the causative agents of coccidiosis in chickens.</title>
        <authorList>
            <person name="Reid A.J."/>
            <person name="Blake D."/>
            <person name="Billington K."/>
            <person name="Browne H."/>
            <person name="Dunn M."/>
            <person name="Hung S."/>
            <person name="Kawahara F."/>
            <person name="Miranda-Saavedra D."/>
            <person name="Mourier T."/>
            <person name="Nagra H."/>
            <person name="Otto T.D."/>
            <person name="Rawlings N."/>
            <person name="Sanchez A."/>
            <person name="Sanders M."/>
            <person name="Subramaniam C."/>
            <person name="Tay Y."/>
            <person name="Dear P."/>
            <person name="Doerig C."/>
            <person name="Gruber A."/>
            <person name="Parkinson J."/>
            <person name="Shirley M."/>
            <person name="Wan K.L."/>
            <person name="Berriman M."/>
            <person name="Tomley F."/>
            <person name="Pain A."/>
        </authorList>
    </citation>
    <scope>NUCLEOTIDE SEQUENCE [LARGE SCALE GENOMIC DNA]</scope>
    <source>
        <strain evidence="2">Houghton</strain>
    </source>
</reference>
<evidence type="ECO:0000313" key="2">
    <source>
        <dbReference type="EMBL" id="CDJ35793.1"/>
    </source>
</evidence>
<dbReference type="EMBL" id="HG733035">
    <property type="protein sequence ID" value="CDJ35793.1"/>
    <property type="molecule type" value="Genomic_DNA"/>
</dbReference>
<feature type="compositionally biased region" description="Low complexity" evidence="1">
    <location>
        <begin position="1"/>
        <end position="22"/>
    </location>
</feature>
<keyword evidence="3" id="KW-1185">Reference proteome</keyword>
<sequence length="111" mass="10809">MSSNSSNNSNSSSSSSSSSEESQALNSSIDSLLQLGKAIELTREQQMAQLAGDYSPTADAEPAAEPAAAAAAAAAAAGTAAATPAAAGAAAKGDPNDPQEGPLTHKCKSNM</sequence>
<evidence type="ECO:0000313" key="3">
    <source>
        <dbReference type="Proteomes" id="UP000030744"/>
    </source>
</evidence>
<dbReference type="RefSeq" id="XP_037878082.1">
    <property type="nucleotide sequence ID" value="XM_038022228.1"/>
</dbReference>
<name>U6KK09_9EIME</name>
<feature type="compositionally biased region" description="Low complexity" evidence="1">
    <location>
        <begin position="60"/>
        <end position="91"/>
    </location>
</feature>
<feature type="region of interest" description="Disordered" evidence="1">
    <location>
        <begin position="50"/>
        <end position="111"/>
    </location>
</feature>